<keyword evidence="3" id="KW-1185">Reference proteome</keyword>
<comment type="caution">
    <text evidence="2">The sequence shown here is derived from an EMBL/GenBank/DDBJ whole genome shotgun (WGS) entry which is preliminary data.</text>
</comment>
<protein>
    <submittedName>
        <fullName evidence="2">Uncharacterized protein</fullName>
    </submittedName>
</protein>
<accession>A0ABN3UIY9</accession>
<feature type="region of interest" description="Disordered" evidence="1">
    <location>
        <begin position="1"/>
        <end position="21"/>
    </location>
</feature>
<proteinExistence type="predicted"/>
<name>A0ABN3UIY9_9ACTN</name>
<dbReference type="EMBL" id="BAAATZ010000026">
    <property type="protein sequence ID" value="GAA2733811.1"/>
    <property type="molecule type" value="Genomic_DNA"/>
</dbReference>
<evidence type="ECO:0000256" key="1">
    <source>
        <dbReference type="SAM" id="MobiDB-lite"/>
    </source>
</evidence>
<sequence length="584" mass="64863">MRRGSAATLPDYDHRRAQPLPPGSLVVRHVEESGTRARDYDFGELPIPEPLRRTLAELFAGRVGPDGIWRQLVTSREIWIFVVQFSRFLADRSEPVNDIEDIRAAIWSAWRLSRPSNEGGRRAVSKIQALLRDHPRLPAETRELMVKRVSVRRAEEKAYTSEEFERIKTLAGKKFRSALLRIRDNQRLLEQWQAGVLTKSSEQERIGEALNCLALTGGLEVYRGRSGRIRPRSGQGAALGGANAESTWKRLFLDSEEAAALVVLMVATYGWNVTTVAELQMPEAAPDTGEDGHVIYRMELQKRRRNNPHRYETRNLTDFGANSPGRLITQAIEATAPARATLAALGTPRNDLILWRLGTHNRHGLFRAGFRQQATLSWREELQIDGLSARRLRKTVTVGKRVPIQHSQDVHDSVYVLPDPRTAADAAAVIAEGINEAVQIAHTAFAARISRNDVEPPAGTTGDGAASNVVETVTAGCTNYAASPFTGAGVPCRASFLLCTACPNAVVTPSHLPRLAYLLHVLSGLASVLPAAIWDADWRAHYQRLLELRGRPEFTDIEWDDALAQCTARERETIDALLNRGFDE</sequence>
<dbReference type="Proteomes" id="UP001501842">
    <property type="component" value="Unassembled WGS sequence"/>
</dbReference>
<evidence type="ECO:0000313" key="2">
    <source>
        <dbReference type="EMBL" id="GAA2733811.1"/>
    </source>
</evidence>
<reference evidence="2 3" key="1">
    <citation type="journal article" date="2019" name="Int. J. Syst. Evol. Microbiol.">
        <title>The Global Catalogue of Microorganisms (GCM) 10K type strain sequencing project: providing services to taxonomists for standard genome sequencing and annotation.</title>
        <authorList>
            <consortium name="The Broad Institute Genomics Platform"/>
            <consortium name="The Broad Institute Genome Sequencing Center for Infectious Disease"/>
            <person name="Wu L."/>
            <person name="Ma J."/>
        </authorList>
    </citation>
    <scope>NUCLEOTIDE SEQUENCE [LARGE SCALE GENOMIC DNA]</scope>
    <source>
        <strain evidence="2 3">JCM 8201</strain>
    </source>
</reference>
<evidence type="ECO:0000313" key="3">
    <source>
        <dbReference type="Proteomes" id="UP001501842"/>
    </source>
</evidence>
<gene>
    <name evidence="2" type="ORF">GCM10010439_54740</name>
</gene>
<organism evidence="2 3">
    <name type="scientific">Actinocorallia aurantiaca</name>
    <dbReference type="NCBI Taxonomy" id="46204"/>
    <lineage>
        <taxon>Bacteria</taxon>
        <taxon>Bacillati</taxon>
        <taxon>Actinomycetota</taxon>
        <taxon>Actinomycetes</taxon>
        <taxon>Streptosporangiales</taxon>
        <taxon>Thermomonosporaceae</taxon>
        <taxon>Actinocorallia</taxon>
    </lineage>
</organism>